<dbReference type="PROSITE" id="PS51257">
    <property type="entry name" value="PROKAR_LIPOPROTEIN"/>
    <property type="match status" value="1"/>
</dbReference>
<evidence type="ECO:0000256" key="4">
    <source>
        <dbReference type="ARBA" id="ARBA00023237"/>
    </source>
</evidence>
<comment type="function">
    <text evidence="6">Together with LptD, is involved in the assembly of lipopolysaccharide (LPS) at the surface of the outer membrane. Required for the proper assembly of LptD. Binds LPS and may serve as the LPS recognition site at the outer membrane.</text>
</comment>
<dbReference type="PANTHER" id="PTHR38098">
    <property type="entry name" value="LPS-ASSEMBLY LIPOPROTEIN LPTE"/>
    <property type="match status" value="1"/>
</dbReference>
<dbReference type="Pfam" id="PF04390">
    <property type="entry name" value="LptE"/>
    <property type="match status" value="1"/>
</dbReference>
<comment type="caution">
    <text evidence="7">The sequence shown here is derived from an EMBL/GenBank/DDBJ whole genome shotgun (WGS) entry which is preliminary data.</text>
</comment>
<dbReference type="EMBL" id="BAABLF010000012">
    <property type="protein sequence ID" value="GAA5191624.1"/>
    <property type="molecule type" value="Genomic_DNA"/>
</dbReference>
<evidence type="ECO:0000256" key="2">
    <source>
        <dbReference type="ARBA" id="ARBA00023136"/>
    </source>
</evidence>
<evidence type="ECO:0000256" key="6">
    <source>
        <dbReference type="HAMAP-Rule" id="MF_01186"/>
    </source>
</evidence>
<dbReference type="RefSeq" id="WP_345316804.1">
    <property type="nucleotide sequence ID" value="NZ_BAABLF010000012.1"/>
</dbReference>
<dbReference type="Proteomes" id="UP001501600">
    <property type="component" value="Unassembled WGS sequence"/>
</dbReference>
<dbReference type="HAMAP" id="MF_01186">
    <property type="entry name" value="LPS_assembly_LptE"/>
    <property type="match status" value="1"/>
</dbReference>
<keyword evidence="1 6" id="KW-0732">Signal</keyword>
<keyword evidence="4 6" id="KW-0998">Cell outer membrane</keyword>
<comment type="similarity">
    <text evidence="6">Belongs to the LptE lipoprotein family.</text>
</comment>
<keyword evidence="8" id="KW-1185">Reference proteome</keyword>
<comment type="subcellular location">
    <subcellularLocation>
        <location evidence="6">Cell outer membrane</location>
        <topology evidence="6">Lipid-anchor</topology>
    </subcellularLocation>
</comment>
<keyword evidence="5 6" id="KW-0449">Lipoprotein</keyword>
<comment type="subunit">
    <text evidence="6">Component of the lipopolysaccharide transport and assembly complex. Interacts with LptD.</text>
</comment>
<evidence type="ECO:0000256" key="5">
    <source>
        <dbReference type="ARBA" id="ARBA00023288"/>
    </source>
</evidence>
<evidence type="ECO:0000313" key="8">
    <source>
        <dbReference type="Proteomes" id="UP001501600"/>
    </source>
</evidence>
<evidence type="ECO:0000256" key="3">
    <source>
        <dbReference type="ARBA" id="ARBA00023139"/>
    </source>
</evidence>
<proteinExistence type="inferred from homology"/>
<evidence type="ECO:0000313" key="7">
    <source>
        <dbReference type="EMBL" id="GAA5191624.1"/>
    </source>
</evidence>
<protein>
    <recommendedName>
        <fullName evidence="6">LPS-assembly lipoprotein LptE</fullName>
    </recommendedName>
</protein>
<reference evidence="8" key="1">
    <citation type="journal article" date="2019" name="Int. J. Syst. Evol. Microbiol.">
        <title>The Global Catalogue of Microorganisms (GCM) 10K type strain sequencing project: providing services to taxonomists for standard genome sequencing and annotation.</title>
        <authorList>
            <consortium name="The Broad Institute Genomics Platform"/>
            <consortium name="The Broad Institute Genome Sequencing Center for Infectious Disease"/>
            <person name="Wu L."/>
            <person name="Ma J."/>
        </authorList>
    </citation>
    <scope>NUCLEOTIDE SEQUENCE [LARGE SCALE GENOMIC DNA]</scope>
    <source>
        <strain evidence="8">JCM 18720</strain>
    </source>
</reference>
<name>A0ABP9S5G3_9GAMM</name>
<keyword evidence="2 6" id="KW-0472">Membrane</keyword>
<evidence type="ECO:0000256" key="1">
    <source>
        <dbReference type="ARBA" id="ARBA00022729"/>
    </source>
</evidence>
<keyword evidence="3 6" id="KW-0564">Palmitate</keyword>
<dbReference type="InterPro" id="IPR007485">
    <property type="entry name" value="LPS_assembly_LptE"/>
</dbReference>
<organism evidence="7 8">
    <name type="scientific">Ferrimonas gelatinilytica</name>
    <dbReference type="NCBI Taxonomy" id="1255257"/>
    <lineage>
        <taxon>Bacteria</taxon>
        <taxon>Pseudomonadati</taxon>
        <taxon>Pseudomonadota</taxon>
        <taxon>Gammaproteobacteria</taxon>
        <taxon>Alteromonadales</taxon>
        <taxon>Ferrimonadaceae</taxon>
        <taxon>Ferrimonas</taxon>
    </lineage>
</organism>
<accession>A0ABP9S5G3</accession>
<sequence>MFRPLLSLLLCATLLTGCGFHLQGSYLIPDELNQMQLRSDDHYGELHRLVRERLRLHQITLVEDETAPMLRLDDDRLERSTLSLFPSGQVAEYELIYTVRFSVILPEQEPQRFNVEIRRDYLDDPRTALAKTRELELLLEEMREQAADRLLRTLATIRNDKTSNSPQGDDTAS</sequence>
<dbReference type="PANTHER" id="PTHR38098:SF1">
    <property type="entry name" value="LPS-ASSEMBLY LIPOPROTEIN LPTE"/>
    <property type="match status" value="1"/>
</dbReference>
<dbReference type="Gene3D" id="3.30.160.150">
    <property type="entry name" value="Lipoprotein like domain"/>
    <property type="match status" value="1"/>
</dbReference>
<gene>
    <name evidence="6" type="primary">lptE</name>
    <name evidence="7" type="ORF">GCM10025772_18840</name>
</gene>